<proteinExistence type="predicted"/>
<organism evidence="1 2">
    <name type="scientific">Brachionus calyciflorus</name>
    <dbReference type="NCBI Taxonomy" id="104777"/>
    <lineage>
        <taxon>Eukaryota</taxon>
        <taxon>Metazoa</taxon>
        <taxon>Spiralia</taxon>
        <taxon>Gnathifera</taxon>
        <taxon>Rotifera</taxon>
        <taxon>Eurotatoria</taxon>
        <taxon>Monogononta</taxon>
        <taxon>Pseudotrocha</taxon>
        <taxon>Ploima</taxon>
        <taxon>Brachionidae</taxon>
        <taxon>Brachionus</taxon>
    </lineage>
</organism>
<dbReference type="Proteomes" id="UP000663879">
    <property type="component" value="Unassembled WGS sequence"/>
</dbReference>
<dbReference type="EMBL" id="CAJNOC010000901">
    <property type="protein sequence ID" value="CAF0815208.1"/>
    <property type="molecule type" value="Genomic_DNA"/>
</dbReference>
<comment type="caution">
    <text evidence="1">The sequence shown here is derived from an EMBL/GenBank/DDBJ whole genome shotgun (WGS) entry which is preliminary data.</text>
</comment>
<dbReference type="AlphaFoldDB" id="A0A813TIZ7"/>
<dbReference type="InterPro" id="IPR021109">
    <property type="entry name" value="Peptidase_aspartic_dom_sf"/>
</dbReference>
<keyword evidence="2" id="KW-1185">Reference proteome</keyword>
<gene>
    <name evidence="1" type="ORF">OXX778_LOCUS7177</name>
</gene>
<evidence type="ECO:0000313" key="2">
    <source>
        <dbReference type="Proteomes" id="UP000663879"/>
    </source>
</evidence>
<accession>A0A813TIZ7</accession>
<dbReference type="Gene3D" id="2.40.70.10">
    <property type="entry name" value="Acid Proteases"/>
    <property type="match status" value="1"/>
</dbReference>
<reference evidence="1" key="1">
    <citation type="submission" date="2021-02" db="EMBL/GenBank/DDBJ databases">
        <authorList>
            <person name="Nowell W R."/>
        </authorList>
    </citation>
    <scope>NUCLEOTIDE SEQUENCE</scope>
    <source>
        <strain evidence="1">Ploen Becks lab</strain>
    </source>
</reference>
<dbReference type="Pfam" id="PF13650">
    <property type="entry name" value="Asp_protease_2"/>
    <property type="match status" value="1"/>
</dbReference>
<dbReference type="OrthoDB" id="10564306at2759"/>
<name>A0A813TIZ7_9BILA</name>
<sequence length="145" mass="16293">MDSYPSEHDSVFCDTALSFNKPRSRFYSDVKSEVTAKGNTIRRDSERICRTKLSDSPQPSFLANFKGMKLFQMFAKTPVHTHKQRPDPIRGACKINDNLVVFDLDTGADISALSSDVYERLNPKPKLVNIDREIHSAGGAMKNVL</sequence>
<evidence type="ECO:0008006" key="3">
    <source>
        <dbReference type="Google" id="ProtNLM"/>
    </source>
</evidence>
<protein>
    <recommendedName>
        <fullName evidence="3">Peptidase A2 domain-containing protein</fullName>
    </recommendedName>
</protein>
<dbReference type="SUPFAM" id="SSF50630">
    <property type="entry name" value="Acid proteases"/>
    <property type="match status" value="1"/>
</dbReference>
<evidence type="ECO:0000313" key="1">
    <source>
        <dbReference type="EMBL" id="CAF0815208.1"/>
    </source>
</evidence>